<dbReference type="RefSeq" id="WP_343494927.1">
    <property type="nucleotide sequence ID" value="NZ_JBCPYA010000020.1"/>
</dbReference>
<comment type="caution">
    <text evidence="1">The sequence shown here is derived from an EMBL/GenBank/DDBJ whole genome shotgun (WGS) entry which is preliminary data.</text>
</comment>
<organism evidence="1 2">
    <name type="scientific">Burkholderia theae</name>
    <dbReference type="NCBI Taxonomy" id="3143496"/>
    <lineage>
        <taxon>Bacteria</taxon>
        <taxon>Pseudomonadati</taxon>
        <taxon>Pseudomonadota</taxon>
        <taxon>Betaproteobacteria</taxon>
        <taxon>Burkholderiales</taxon>
        <taxon>Burkholderiaceae</taxon>
        <taxon>Burkholderia</taxon>
    </lineage>
</organism>
<accession>A0ABU9WRV6</accession>
<keyword evidence="2" id="KW-1185">Reference proteome</keyword>
<evidence type="ECO:0000313" key="2">
    <source>
        <dbReference type="Proteomes" id="UP001466933"/>
    </source>
</evidence>
<reference evidence="1 2" key="1">
    <citation type="submission" date="2024-05" db="EMBL/GenBank/DDBJ databases">
        <title>Burkholderia sp. Nov. a novel bacteria isolated from rhizosphere soil of Camellia sinensis.</title>
        <authorList>
            <person name="Dong Y."/>
        </authorList>
    </citation>
    <scope>NUCLEOTIDE SEQUENCE [LARGE SCALE GENOMIC DNA]</scope>
    <source>
        <strain evidence="1 2">GS2Y</strain>
    </source>
</reference>
<gene>
    <name evidence="1" type="ORF">VOI36_33415</name>
</gene>
<sequence>MISRTLLNGSVNVWYRGRYLTVPLRSLSDWFLDPARIGAANYQVEESTFRRWMDCEHEHGVGNTFVTCSRDGCRQRRVLTFYDPTEMQNMERRATSEIWYCHHHRLAAWDASRSLGDGHMTLLKRIYRSPGCNRVQLEGDKRDTDFLASIGLLTSVAPTVGNRRTCSFHLTQQGMDVVDAQSGKQLVSEC</sequence>
<proteinExistence type="predicted"/>
<name>A0ABU9WRV6_9BURK</name>
<dbReference type="Proteomes" id="UP001466933">
    <property type="component" value="Unassembled WGS sequence"/>
</dbReference>
<protein>
    <submittedName>
        <fullName evidence="1">Uncharacterized protein</fullName>
    </submittedName>
</protein>
<dbReference type="EMBL" id="JBCPYA010000020">
    <property type="protein sequence ID" value="MEN2474814.1"/>
    <property type="molecule type" value="Genomic_DNA"/>
</dbReference>
<evidence type="ECO:0000313" key="1">
    <source>
        <dbReference type="EMBL" id="MEN2474814.1"/>
    </source>
</evidence>